<keyword evidence="4" id="KW-1185">Reference proteome</keyword>
<dbReference type="PANTHER" id="PTHR19143:SF185">
    <property type="entry name" value="ANGIOPOIETIN-RELATED PROTEIN 5"/>
    <property type="match status" value="1"/>
</dbReference>
<dbReference type="Gene3D" id="3.90.215.10">
    <property type="entry name" value="Gamma Fibrinogen, chain A, domain 1"/>
    <property type="match status" value="2"/>
</dbReference>
<reference evidence="3 4" key="1">
    <citation type="journal article" date="2018" name="Nat. Ecol. Evol.">
        <title>Genomic signatures of mitonuclear coevolution across populations of Tigriopus californicus.</title>
        <authorList>
            <person name="Barreto F.S."/>
            <person name="Watson E.T."/>
            <person name="Lima T.G."/>
            <person name="Willett C.S."/>
            <person name="Edmands S."/>
            <person name="Li W."/>
            <person name="Burton R.S."/>
        </authorList>
    </citation>
    <scope>NUCLEOTIDE SEQUENCE [LARGE SCALE GENOMIC DNA]</scope>
    <source>
        <strain evidence="3 4">San Diego</strain>
    </source>
</reference>
<dbReference type="PANTHER" id="PTHR19143">
    <property type="entry name" value="FIBRINOGEN/TENASCIN/ANGIOPOEITIN"/>
    <property type="match status" value="1"/>
</dbReference>
<dbReference type="AlphaFoldDB" id="A0A553NDI0"/>
<dbReference type="SUPFAM" id="SSF56496">
    <property type="entry name" value="Fibrinogen C-terminal domain-like"/>
    <property type="match status" value="1"/>
</dbReference>
<keyword evidence="1" id="KW-1015">Disulfide bond</keyword>
<dbReference type="InterPro" id="IPR014716">
    <property type="entry name" value="Fibrinogen_a/b/g_C_1"/>
</dbReference>
<name>A0A553NDI0_TIGCA</name>
<dbReference type="GO" id="GO:0005615">
    <property type="term" value="C:extracellular space"/>
    <property type="evidence" value="ECO:0007669"/>
    <property type="project" value="TreeGrafter"/>
</dbReference>
<dbReference type="Pfam" id="PF00147">
    <property type="entry name" value="Fibrinogen_C"/>
    <property type="match status" value="2"/>
</dbReference>
<dbReference type="InterPro" id="IPR020837">
    <property type="entry name" value="Fibrinogen_CS"/>
</dbReference>
<comment type="caution">
    <text evidence="3">The sequence shown here is derived from an EMBL/GenBank/DDBJ whole genome shotgun (WGS) entry which is preliminary data.</text>
</comment>
<dbReference type="InterPro" id="IPR036056">
    <property type="entry name" value="Fibrinogen-like_C"/>
</dbReference>
<evidence type="ECO:0000313" key="3">
    <source>
        <dbReference type="EMBL" id="TRY63409.1"/>
    </source>
</evidence>
<accession>A0A553NDI0</accession>
<evidence type="ECO:0000256" key="1">
    <source>
        <dbReference type="ARBA" id="ARBA00023157"/>
    </source>
</evidence>
<dbReference type="PROSITE" id="PS51406">
    <property type="entry name" value="FIBRINOGEN_C_2"/>
    <property type="match status" value="1"/>
</dbReference>
<dbReference type="STRING" id="6832.A0A553NDI0"/>
<dbReference type="Proteomes" id="UP000318571">
    <property type="component" value="Chromosome 10"/>
</dbReference>
<gene>
    <name evidence="3" type="ORF">TCAL_02641</name>
</gene>
<dbReference type="InterPro" id="IPR050373">
    <property type="entry name" value="Fibrinogen_C-term_domain"/>
</dbReference>
<protein>
    <recommendedName>
        <fullName evidence="2">Fibrinogen C-terminal domain-containing protein</fullName>
    </recommendedName>
</protein>
<dbReference type="SMART" id="SM00186">
    <property type="entry name" value="FBG"/>
    <property type="match status" value="1"/>
</dbReference>
<evidence type="ECO:0000313" key="4">
    <source>
        <dbReference type="Proteomes" id="UP000318571"/>
    </source>
</evidence>
<organism evidence="3 4">
    <name type="scientific">Tigriopus californicus</name>
    <name type="common">Marine copepod</name>
    <dbReference type="NCBI Taxonomy" id="6832"/>
    <lineage>
        <taxon>Eukaryota</taxon>
        <taxon>Metazoa</taxon>
        <taxon>Ecdysozoa</taxon>
        <taxon>Arthropoda</taxon>
        <taxon>Crustacea</taxon>
        <taxon>Multicrustacea</taxon>
        <taxon>Hexanauplia</taxon>
        <taxon>Copepoda</taxon>
        <taxon>Harpacticoida</taxon>
        <taxon>Harpacticidae</taxon>
        <taxon>Tigriopus</taxon>
    </lineage>
</organism>
<dbReference type="InterPro" id="IPR002181">
    <property type="entry name" value="Fibrinogen_a/b/g_C_dom"/>
</dbReference>
<sequence>MEHPENIELSRAILQKYKQTKFAHCDKLRQENLTLPDGAYSLKLKFGLLTLKFRAHCDMNTLGGGWTVIQRRGNYENPEDLFHREFQDYVRGFGDEEGEYWLGLDLIKKMTDLEEHDLLLQSGGWWFRDCSQANLNGLNGGLVNLDMGLAMHWGELGLDPNAPIIKAEMKIRPSASQMKRRQYKQYFSSEDNSNLLIS</sequence>
<dbReference type="EMBL" id="VCGU01000458">
    <property type="protein sequence ID" value="TRY63409.1"/>
    <property type="molecule type" value="Genomic_DNA"/>
</dbReference>
<dbReference type="PROSITE" id="PS00514">
    <property type="entry name" value="FIBRINOGEN_C_1"/>
    <property type="match status" value="1"/>
</dbReference>
<dbReference type="NCBIfam" id="NF040941">
    <property type="entry name" value="GGGWT_bact"/>
    <property type="match status" value="1"/>
</dbReference>
<proteinExistence type="predicted"/>
<feature type="domain" description="Fibrinogen C-terminal" evidence="2">
    <location>
        <begin position="16"/>
        <end position="111"/>
    </location>
</feature>
<evidence type="ECO:0000259" key="2">
    <source>
        <dbReference type="PROSITE" id="PS51406"/>
    </source>
</evidence>